<reference evidence="2" key="3">
    <citation type="submission" date="2025-09" db="UniProtKB">
        <authorList>
            <consortium name="Ensembl"/>
        </authorList>
    </citation>
    <scope>IDENTIFICATION</scope>
</reference>
<dbReference type="GeneTree" id="ENSGT00940000161421"/>
<feature type="domain" description="Interleukin-17 receptor C/E N-terminal" evidence="1">
    <location>
        <begin position="10"/>
        <end position="187"/>
    </location>
</feature>
<evidence type="ECO:0000313" key="3">
    <source>
        <dbReference type="Proteomes" id="UP000018468"/>
    </source>
</evidence>
<dbReference type="InParanoid" id="W5NB63"/>
<sequence>LQLWFIPARADDLWRSSTIHFLGQRSGSTLTLRWDSPCPLPDSSASLCWRDSETAPSACRVIVNSTLKREGSVYTISGVDRHPQLCVQLSYKDSYHVECPFGPGDTDWTAEVTPAGSFQHLRITSGVPASFSAGLCRREEGRCVPVAPVHSASLDSSSNATELRMTLSSPGPWLCVQVWRTDVAFSAKTLLCPYSECLFCCQEWARDWEQGVQSRQPSNGADQLCCPPAPVSWLGPCLFQREGVLLCGVCVFSRVSCWCLLGVLTSSHFTKKNRSSVRSCPGLP</sequence>
<evidence type="ECO:0000313" key="2">
    <source>
        <dbReference type="Ensembl" id="ENSLOCP00000017872.1"/>
    </source>
</evidence>
<dbReference type="HOGENOM" id="CLU_981908_0_0_1"/>
<dbReference type="Bgee" id="ENSLOCG00000014522">
    <property type="expression patterns" value="Expressed in mesonephros and 11 other cell types or tissues"/>
</dbReference>
<reference evidence="2" key="2">
    <citation type="submission" date="2025-08" db="UniProtKB">
        <authorList>
            <consortium name="Ensembl"/>
        </authorList>
    </citation>
    <scope>IDENTIFICATION</scope>
</reference>
<accession>W5NB63</accession>
<organism evidence="2 3">
    <name type="scientific">Lepisosteus oculatus</name>
    <name type="common">Spotted gar</name>
    <dbReference type="NCBI Taxonomy" id="7918"/>
    <lineage>
        <taxon>Eukaryota</taxon>
        <taxon>Metazoa</taxon>
        <taxon>Chordata</taxon>
        <taxon>Craniata</taxon>
        <taxon>Vertebrata</taxon>
        <taxon>Euteleostomi</taxon>
        <taxon>Actinopterygii</taxon>
        <taxon>Neopterygii</taxon>
        <taxon>Holostei</taxon>
        <taxon>Semionotiformes</taxon>
        <taxon>Lepisosteidae</taxon>
        <taxon>Lepisosteus</taxon>
    </lineage>
</organism>
<dbReference type="EMBL" id="AHAT01014773">
    <property type="status" value="NOT_ANNOTATED_CDS"/>
    <property type="molecule type" value="Genomic_DNA"/>
</dbReference>
<keyword evidence="3" id="KW-1185">Reference proteome</keyword>
<proteinExistence type="predicted"/>
<dbReference type="OMA" id="EWARDWE"/>
<protein>
    <recommendedName>
        <fullName evidence="1">Interleukin-17 receptor C/E N-terminal domain-containing protein</fullName>
    </recommendedName>
</protein>
<dbReference type="Proteomes" id="UP000018468">
    <property type="component" value="Linkage group LG5"/>
</dbReference>
<dbReference type="Pfam" id="PF15037">
    <property type="entry name" value="IL17_R_N"/>
    <property type="match status" value="1"/>
</dbReference>
<dbReference type="eggNOG" id="ENOG502QU0I">
    <property type="taxonomic scope" value="Eukaryota"/>
</dbReference>
<name>W5NB63_LEPOC</name>
<reference evidence="3" key="1">
    <citation type="submission" date="2011-12" db="EMBL/GenBank/DDBJ databases">
        <title>The Draft Genome of Lepisosteus oculatus.</title>
        <authorList>
            <consortium name="The Broad Institute Genome Assembly &amp; Analysis Group"/>
            <consortium name="Computational R&amp;D Group"/>
            <consortium name="and Sequencing Platform"/>
            <person name="Di Palma F."/>
            <person name="Alfoldi J."/>
            <person name="Johnson J."/>
            <person name="Berlin A."/>
            <person name="Gnerre S."/>
            <person name="Jaffe D."/>
            <person name="MacCallum I."/>
            <person name="Young S."/>
            <person name="Walker B.J."/>
            <person name="Lander E.S."/>
            <person name="Lindblad-Toh K."/>
        </authorList>
    </citation>
    <scope>NUCLEOTIDE SEQUENCE [LARGE SCALE GENOMIC DNA]</scope>
</reference>
<dbReference type="Ensembl" id="ENSLOCT00000017904.1">
    <property type="protein sequence ID" value="ENSLOCP00000017872.1"/>
    <property type="gene ID" value="ENSLOCG00000014522.1"/>
</dbReference>
<dbReference type="STRING" id="7918.ENSLOCP00000017872"/>
<dbReference type="InterPro" id="IPR027841">
    <property type="entry name" value="IL-17_rcpt_C/E_N"/>
</dbReference>
<evidence type="ECO:0000259" key="1">
    <source>
        <dbReference type="Pfam" id="PF15037"/>
    </source>
</evidence>
<dbReference type="AlphaFoldDB" id="W5NB63"/>